<evidence type="ECO:0000259" key="7">
    <source>
        <dbReference type="Pfam" id="PF08281"/>
    </source>
</evidence>
<dbReference type="PANTHER" id="PTHR43133">
    <property type="entry name" value="RNA POLYMERASE ECF-TYPE SIGMA FACTO"/>
    <property type="match status" value="1"/>
</dbReference>
<sequence>MVARWPVLVRTAFLLTGDRFLAEDLAQTALTRVYASWRRVRRVDDVDAYVRRVLVNANSERFRKRRVAEQLVGVAADGRSHVPHEPIAQRSALMAALAELPPRQRAVVVLRYWEDLSEREVAAVLGCSVGTVKSQASRALARLRTSSVLLDRDSKVSEPGKKEPE</sequence>
<reference evidence="8 9" key="1">
    <citation type="submission" date="2020-02" db="EMBL/GenBank/DDBJ databases">
        <title>Acidophilic actinobacteria isolated from forest soil.</title>
        <authorList>
            <person name="Golinska P."/>
        </authorList>
    </citation>
    <scope>NUCLEOTIDE SEQUENCE [LARGE SCALE GENOMIC DNA]</scope>
    <source>
        <strain evidence="8 9">NL8</strain>
    </source>
</reference>
<dbReference type="RefSeq" id="WP_212022146.1">
    <property type="nucleotide sequence ID" value="NZ_JAAFYZ010000402.1"/>
</dbReference>
<dbReference type="CDD" id="cd06171">
    <property type="entry name" value="Sigma70_r4"/>
    <property type="match status" value="1"/>
</dbReference>
<evidence type="ECO:0000256" key="2">
    <source>
        <dbReference type="ARBA" id="ARBA00023015"/>
    </source>
</evidence>
<dbReference type="InterPro" id="IPR039425">
    <property type="entry name" value="RNA_pol_sigma-70-like"/>
</dbReference>
<keyword evidence="2" id="KW-0805">Transcription regulation</keyword>
<dbReference type="Pfam" id="PF08281">
    <property type="entry name" value="Sigma70_r4_2"/>
    <property type="match status" value="1"/>
</dbReference>
<dbReference type="InterPro" id="IPR036388">
    <property type="entry name" value="WH-like_DNA-bd_sf"/>
</dbReference>
<dbReference type="NCBIfam" id="TIGR02983">
    <property type="entry name" value="SigE-fam_strep"/>
    <property type="match status" value="1"/>
</dbReference>
<proteinExistence type="inferred from homology"/>
<evidence type="ECO:0000256" key="3">
    <source>
        <dbReference type="ARBA" id="ARBA00023082"/>
    </source>
</evidence>
<dbReference type="NCBIfam" id="TIGR02937">
    <property type="entry name" value="sigma70-ECF"/>
    <property type="match status" value="1"/>
</dbReference>
<comment type="similarity">
    <text evidence="1">Belongs to the sigma-70 factor family. ECF subfamily.</text>
</comment>
<evidence type="ECO:0000256" key="1">
    <source>
        <dbReference type="ARBA" id="ARBA00010641"/>
    </source>
</evidence>
<keyword evidence="4" id="KW-0238">DNA-binding</keyword>
<dbReference type="EMBL" id="JAAFYZ010000402">
    <property type="protein sequence ID" value="MBS2554562.1"/>
    <property type="molecule type" value="Genomic_DNA"/>
</dbReference>
<protein>
    <submittedName>
        <fullName evidence="8">SigE family RNA polymerase sigma factor</fullName>
    </submittedName>
</protein>
<feature type="domain" description="RNA polymerase sigma factor 70 region 4 type 2" evidence="7">
    <location>
        <begin position="92"/>
        <end position="143"/>
    </location>
</feature>
<evidence type="ECO:0000256" key="5">
    <source>
        <dbReference type="ARBA" id="ARBA00023163"/>
    </source>
</evidence>
<evidence type="ECO:0000313" key="9">
    <source>
        <dbReference type="Proteomes" id="UP000730482"/>
    </source>
</evidence>
<organism evidence="8 9">
    <name type="scientific">Catenulispora pinistramenti</name>
    <dbReference type="NCBI Taxonomy" id="2705254"/>
    <lineage>
        <taxon>Bacteria</taxon>
        <taxon>Bacillati</taxon>
        <taxon>Actinomycetota</taxon>
        <taxon>Actinomycetes</taxon>
        <taxon>Catenulisporales</taxon>
        <taxon>Catenulisporaceae</taxon>
        <taxon>Catenulispora</taxon>
    </lineage>
</organism>
<dbReference type="PANTHER" id="PTHR43133:SF50">
    <property type="entry name" value="ECF RNA POLYMERASE SIGMA FACTOR SIGM"/>
    <property type="match status" value="1"/>
</dbReference>
<feature type="domain" description="RNA polymerase sigma-70 region 2" evidence="6">
    <location>
        <begin position="6"/>
        <end position="66"/>
    </location>
</feature>
<evidence type="ECO:0000256" key="4">
    <source>
        <dbReference type="ARBA" id="ARBA00023125"/>
    </source>
</evidence>
<gene>
    <name evidence="8" type="ORF">KGQ19_47685</name>
</gene>
<evidence type="ECO:0000313" key="8">
    <source>
        <dbReference type="EMBL" id="MBS2554562.1"/>
    </source>
</evidence>
<dbReference type="Pfam" id="PF04542">
    <property type="entry name" value="Sigma70_r2"/>
    <property type="match status" value="1"/>
</dbReference>
<dbReference type="InterPro" id="IPR013325">
    <property type="entry name" value="RNA_pol_sigma_r2"/>
</dbReference>
<dbReference type="Proteomes" id="UP000730482">
    <property type="component" value="Unassembled WGS sequence"/>
</dbReference>
<dbReference type="InterPro" id="IPR014284">
    <property type="entry name" value="RNA_pol_sigma-70_dom"/>
</dbReference>
<dbReference type="SUPFAM" id="SSF88946">
    <property type="entry name" value="Sigma2 domain of RNA polymerase sigma factors"/>
    <property type="match status" value="1"/>
</dbReference>
<dbReference type="InterPro" id="IPR007627">
    <property type="entry name" value="RNA_pol_sigma70_r2"/>
</dbReference>
<keyword evidence="5" id="KW-0804">Transcription</keyword>
<accession>A0ABS5L877</accession>
<dbReference type="Gene3D" id="1.10.1740.10">
    <property type="match status" value="1"/>
</dbReference>
<keyword evidence="9" id="KW-1185">Reference proteome</keyword>
<keyword evidence="3" id="KW-0731">Sigma factor</keyword>
<dbReference type="InterPro" id="IPR013324">
    <property type="entry name" value="RNA_pol_sigma_r3/r4-like"/>
</dbReference>
<dbReference type="Gene3D" id="1.10.10.10">
    <property type="entry name" value="Winged helix-like DNA-binding domain superfamily/Winged helix DNA-binding domain"/>
    <property type="match status" value="1"/>
</dbReference>
<dbReference type="InterPro" id="IPR014325">
    <property type="entry name" value="RNA_pol_sigma-E_actinobac"/>
</dbReference>
<evidence type="ECO:0000259" key="6">
    <source>
        <dbReference type="Pfam" id="PF04542"/>
    </source>
</evidence>
<comment type="caution">
    <text evidence="8">The sequence shown here is derived from an EMBL/GenBank/DDBJ whole genome shotgun (WGS) entry which is preliminary data.</text>
</comment>
<dbReference type="InterPro" id="IPR013249">
    <property type="entry name" value="RNA_pol_sigma70_r4_t2"/>
</dbReference>
<dbReference type="SUPFAM" id="SSF88659">
    <property type="entry name" value="Sigma3 and sigma4 domains of RNA polymerase sigma factors"/>
    <property type="match status" value="1"/>
</dbReference>
<name>A0ABS5L877_9ACTN</name>